<evidence type="ECO:0000256" key="3">
    <source>
        <dbReference type="ARBA" id="ARBA00012146"/>
    </source>
</evidence>
<comment type="cofactor">
    <cofactor evidence="1">
        <name>Mg(2+)</name>
        <dbReference type="ChEBI" id="CHEBI:18420"/>
    </cofactor>
</comment>
<dbReference type="Pfam" id="PF00719">
    <property type="entry name" value="Pyrophosphatase"/>
    <property type="match status" value="1"/>
</dbReference>
<dbReference type="GO" id="GO:0004427">
    <property type="term" value="F:inorganic diphosphate phosphatase activity"/>
    <property type="evidence" value="ECO:0007669"/>
    <property type="project" value="UniProtKB-EC"/>
</dbReference>
<proteinExistence type="inferred from homology"/>
<dbReference type="PROSITE" id="PS00387">
    <property type="entry name" value="PPASE"/>
    <property type="match status" value="1"/>
</dbReference>
<sequence length="331" mass="37450">MASLTFLLGLSAAVTLAVGQDCTAGNAVNYNLREVGQRNTLDWRMWLQRDNTPISFWHDVPLWPNETNRRVVNMVVEIPRWVDGKIEISRDEPLNPIFHDSRNDAPRYVESVWPHKSYPFLYGSIPQTWESPNFNHSFTGEPGDNDPVDIFDIGQDAGYVGQIKQAKILGGLALNDGGETDWKIIAVDVNDPLAPLVNSYEDVETYRPGLLKAYRDWFTYYKVARGDGLIEIVEDNYQNASFIQTILEDSHDTWLELIRGEVDSNEINYNQTTRPGAGGSYVNASSTVEAFDIPRSNTSQPAAQKPARFEEWYYLNWDFSLAELPTSNGTC</sequence>
<evidence type="ECO:0000256" key="2">
    <source>
        <dbReference type="ARBA" id="ARBA00006220"/>
    </source>
</evidence>
<dbReference type="Proteomes" id="UP000054342">
    <property type="component" value="Unassembled WGS sequence"/>
</dbReference>
<accession>A0A0D2EVM1</accession>
<gene>
    <name evidence="8" type="ORF">PV05_00024</name>
</gene>
<dbReference type="EMBL" id="KN847317">
    <property type="protein sequence ID" value="KIW59753.1"/>
    <property type="molecule type" value="Genomic_DNA"/>
</dbReference>
<dbReference type="AlphaFoldDB" id="A0A0D2EVM1"/>
<reference evidence="8 9" key="1">
    <citation type="submission" date="2015-01" db="EMBL/GenBank/DDBJ databases">
        <title>The Genome Sequence of Exophiala xenobiotica CBS118157.</title>
        <authorList>
            <consortium name="The Broad Institute Genomics Platform"/>
            <person name="Cuomo C."/>
            <person name="de Hoog S."/>
            <person name="Gorbushina A."/>
            <person name="Stielow B."/>
            <person name="Teixiera M."/>
            <person name="Abouelleil A."/>
            <person name="Chapman S.B."/>
            <person name="Priest M."/>
            <person name="Young S.K."/>
            <person name="Wortman J."/>
            <person name="Nusbaum C."/>
            <person name="Birren B."/>
        </authorList>
    </citation>
    <scope>NUCLEOTIDE SEQUENCE [LARGE SCALE GENOMIC DNA]</scope>
    <source>
        <strain evidence="8 9">CBS 118157</strain>
    </source>
</reference>
<dbReference type="HOGENOM" id="CLU_040684_0_1_1"/>
<keyword evidence="6" id="KW-0460">Magnesium</keyword>
<dbReference type="InterPro" id="IPR036649">
    <property type="entry name" value="Pyrophosphatase_sf"/>
</dbReference>
<dbReference type="GO" id="GO:0000287">
    <property type="term" value="F:magnesium ion binding"/>
    <property type="evidence" value="ECO:0007669"/>
    <property type="project" value="InterPro"/>
</dbReference>
<dbReference type="OrthoDB" id="1608002at2759"/>
<dbReference type="EC" id="3.6.1.1" evidence="3"/>
<dbReference type="Gene3D" id="3.90.80.10">
    <property type="entry name" value="Inorganic pyrophosphatase"/>
    <property type="match status" value="1"/>
</dbReference>
<organism evidence="8 9">
    <name type="scientific">Exophiala xenobiotica</name>
    <dbReference type="NCBI Taxonomy" id="348802"/>
    <lineage>
        <taxon>Eukaryota</taxon>
        <taxon>Fungi</taxon>
        <taxon>Dikarya</taxon>
        <taxon>Ascomycota</taxon>
        <taxon>Pezizomycotina</taxon>
        <taxon>Eurotiomycetes</taxon>
        <taxon>Chaetothyriomycetidae</taxon>
        <taxon>Chaetothyriales</taxon>
        <taxon>Herpotrichiellaceae</taxon>
        <taxon>Exophiala</taxon>
    </lineage>
</organism>
<dbReference type="GO" id="GO:0006796">
    <property type="term" value="P:phosphate-containing compound metabolic process"/>
    <property type="evidence" value="ECO:0007669"/>
    <property type="project" value="InterPro"/>
</dbReference>
<dbReference type="PANTHER" id="PTHR10286">
    <property type="entry name" value="INORGANIC PYROPHOSPHATASE"/>
    <property type="match status" value="1"/>
</dbReference>
<dbReference type="GeneID" id="25321932"/>
<keyword evidence="9" id="KW-1185">Reference proteome</keyword>
<evidence type="ECO:0000313" key="9">
    <source>
        <dbReference type="Proteomes" id="UP000054342"/>
    </source>
</evidence>
<evidence type="ECO:0000256" key="6">
    <source>
        <dbReference type="ARBA" id="ARBA00022842"/>
    </source>
</evidence>
<dbReference type="STRING" id="348802.A0A0D2EVM1"/>
<keyword evidence="7" id="KW-0732">Signal</keyword>
<dbReference type="SUPFAM" id="SSF50324">
    <property type="entry name" value="Inorganic pyrophosphatase"/>
    <property type="match status" value="1"/>
</dbReference>
<evidence type="ECO:0000256" key="5">
    <source>
        <dbReference type="ARBA" id="ARBA00022801"/>
    </source>
</evidence>
<evidence type="ECO:0000313" key="8">
    <source>
        <dbReference type="EMBL" id="KIW59753.1"/>
    </source>
</evidence>
<evidence type="ECO:0000256" key="7">
    <source>
        <dbReference type="SAM" id="SignalP"/>
    </source>
</evidence>
<feature type="chain" id="PRO_5002241656" description="inorganic diphosphatase" evidence="7">
    <location>
        <begin position="20"/>
        <end position="331"/>
    </location>
</feature>
<keyword evidence="5" id="KW-0378">Hydrolase</keyword>
<comment type="similarity">
    <text evidence="2">Belongs to the PPase family.</text>
</comment>
<protein>
    <recommendedName>
        <fullName evidence="3">inorganic diphosphatase</fullName>
        <ecNumber evidence="3">3.6.1.1</ecNumber>
    </recommendedName>
</protein>
<feature type="signal peptide" evidence="7">
    <location>
        <begin position="1"/>
        <end position="19"/>
    </location>
</feature>
<dbReference type="RefSeq" id="XP_013320337.1">
    <property type="nucleotide sequence ID" value="XM_013464883.1"/>
</dbReference>
<dbReference type="GO" id="GO:0005737">
    <property type="term" value="C:cytoplasm"/>
    <property type="evidence" value="ECO:0007669"/>
    <property type="project" value="InterPro"/>
</dbReference>
<keyword evidence="4" id="KW-0479">Metal-binding</keyword>
<dbReference type="InterPro" id="IPR008162">
    <property type="entry name" value="Pyrophosphatase"/>
</dbReference>
<name>A0A0D2EVM1_9EURO</name>
<dbReference type="CDD" id="cd00412">
    <property type="entry name" value="pyrophosphatase"/>
    <property type="match status" value="1"/>
</dbReference>
<evidence type="ECO:0000256" key="1">
    <source>
        <dbReference type="ARBA" id="ARBA00001946"/>
    </source>
</evidence>
<evidence type="ECO:0000256" key="4">
    <source>
        <dbReference type="ARBA" id="ARBA00022723"/>
    </source>
</evidence>